<evidence type="ECO:0000256" key="1">
    <source>
        <dbReference type="SAM" id="MobiDB-lite"/>
    </source>
</evidence>
<keyword evidence="3" id="KW-1185">Reference proteome</keyword>
<reference evidence="2 3" key="1">
    <citation type="submission" date="2019-05" db="EMBL/GenBank/DDBJ databases">
        <title>Another draft genome of Portunus trituberculatus and its Hox gene families provides insights of decapod evolution.</title>
        <authorList>
            <person name="Jeong J.-H."/>
            <person name="Song I."/>
            <person name="Kim S."/>
            <person name="Choi T."/>
            <person name="Kim D."/>
            <person name="Ryu S."/>
            <person name="Kim W."/>
        </authorList>
    </citation>
    <scope>NUCLEOTIDE SEQUENCE [LARGE SCALE GENOMIC DNA]</scope>
    <source>
        <tissue evidence="2">Muscle</tissue>
    </source>
</reference>
<evidence type="ECO:0000313" key="3">
    <source>
        <dbReference type="Proteomes" id="UP000324222"/>
    </source>
</evidence>
<dbReference type="EMBL" id="VSRR010001052">
    <property type="protein sequence ID" value="MPC22112.1"/>
    <property type="molecule type" value="Genomic_DNA"/>
</dbReference>
<proteinExistence type="predicted"/>
<name>A0A5B7DKH3_PORTR</name>
<comment type="caution">
    <text evidence="2">The sequence shown here is derived from an EMBL/GenBank/DDBJ whole genome shotgun (WGS) entry which is preliminary data.</text>
</comment>
<sequence>MLRYIERVVAGVGVRSGGASHVHWSGRKVELAAARHPQQSPQRSVGARNQWRCQPYEPLMEKVSVAPDSDSPLLGYTGEIRPQEPPSVLCSQSFPHKTRGLLFGTPADLDPRVPVRRFPDKA</sequence>
<gene>
    <name evidence="2" type="ORF">E2C01_015119</name>
</gene>
<dbReference type="Proteomes" id="UP000324222">
    <property type="component" value="Unassembled WGS sequence"/>
</dbReference>
<accession>A0A5B7DKH3</accession>
<feature type="compositionally biased region" description="Basic and acidic residues" evidence="1">
    <location>
        <begin position="109"/>
        <end position="122"/>
    </location>
</feature>
<protein>
    <submittedName>
        <fullName evidence="2">Uncharacterized protein</fullName>
    </submittedName>
</protein>
<feature type="region of interest" description="Disordered" evidence="1">
    <location>
        <begin position="67"/>
        <end position="122"/>
    </location>
</feature>
<organism evidence="2 3">
    <name type="scientific">Portunus trituberculatus</name>
    <name type="common">Swimming crab</name>
    <name type="synonym">Neptunus trituberculatus</name>
    <dbReference type="NCBI Taxonomy" id="210409"/>
    <lineage>
        <taxon>Eukaryota</taxon>
        <taxon>Metazoa</taxon>
        <taxon>Ecdysozoa</taxon>
        <taxon>Arthropoda</taxon>
        <taxon>Crustacea</taxon>
        <taxon>Multicrustacea</taxon>
        <taxon>Malacostraca</taxon>
        <taxon>Eumalacostraca</taxon>
        <taxon>Eucarida</taxon>
        <taxon>Decapoda</taxon>
        <taxon>Pleocyemata</taxon>
        <taxon>Brachyura</taxon>
        <taxon>Eubrachyura</taxon>
        <taxon>Portunoidea</taxon>
        <taxon>Portunidae</taxon>
        <taxon>Portuninae</taxon>
        <taxon>Portunus</taxon>
    </lineage>
</organism>
<evidence type="ECO:0000313" key="2">
    <source>
        <dbReference type="EMBL" id="MPC22112.1"/>
    </source>
</evidence>
<dbReference type="AlphaFoldDB" id="A0A5B7DKH3"/>